<proteinExistence type="predicted"/>
<comment type="caution">
    <text evidence="7">The sequence shown here is derived from an EMBL/GenBank/DDBJ whole genome shotgun (WGS) entry which is preliminary data.</text>
</comment>
<dbReference type="AlphaFoldDB" id="A0A8S1FG80"/>
<feature type="transmembrane region" description="Helical" evidence="5">
    <location>
        <begin position="166"/>
        <end position="188"/>
    </location>
</feature>
<comment type="subcellular location">
    <subcellularLocation>
        <location evidence="1">Membrane</location>
        <topology evidence="1">Multi-pass membrane protein</topology>
    </subcellularLocation>
</comment>
<feature type="transmembrane region" description="Helical" evidence="5">
    <location>
        <begin position="264"/>
        <end position="289"/>
    </location>
</feature>
<gene>
    <name evidence="7" type="ORF">CBOVIS_LOCUS12741</name>
</gene>
<dbReference type="InterPro" id="IPR000276">
    <property type="entry name" value="GPCR_Rhodpsn"/>
</dbReference>
<dbReference type="PANTHER" id="PTHR46561">
    <property type="entry name" value="SERPENTINE RECEPTOR, CLASS AB (CLASS A-LIKE)-RELATED"/>
    <property type="match status" value="1"/>
</dbReference>
<dbReference type="GO" id="GO:0004930">
    <property type="term" value="F:G protein-coupled receptor activity"/>
    <property type="evidence" value="ECO:0007669"/>
    <property type="project" value="InterPro"/>
</dbReference>
<organism evidence="7 8">
    <name type="scientific">Caenorhabditis bovis</name>
    <dbReference type="NCBI Taxonomy" id="2654633"/>
    <lineage>
        <taxon>Eukaryota</taxon>
        <taxon>Metazoa</taxon>
        <taxon>Ecdysozoa</taxon>
        <taxon>Nematoda</taxon>
        <taxon>Chromadorea</taxon>
        <taxon>Rhabditida</taxon>
        <taxon>Rhabditina</taxon>
        <taxon>Rhabditomorpha</taxon>
        <taxon>Rhabditoidea</taxon>
        <taxon>Rhabditidae</taxon>
        <taxon>Peloderinae</taxon>
        <taxon>Caenorhabditis</taxon>
    </lineage>
</organism>
<dbReference type="PRINTS" id="PR00237">
    <property type="entry name" value="GPCRRHODOPSN"/>
</dbReference>
<keyword evidence="4 5" id="KW-0472">Membrane</keyword>
<evidence type="ECO:0000313" key="8">
    <source>
        <dbReference type="Proteomes" id="UP000494206"/>
    </source>
</evidence>
<evidence type="ECO:0000256" key="1">
    <source>
        <dbReference type="ARBA" id="ARBA00004141"/>
    </source>
</evidence>
<dbReference type="GO" id="GO:0016020">
    <property type="term" value="C:membrane"/>
    <property type="evidence" value="ECO:0007669"/>
    <property type="project" value="UniProtKB-SubCell"/>
</dbReference>
<evidence type="ECO:0000256" key="5">
    <source>
        <dbReference type="SAM" id="Phobius"/>
    </source>
</evidence>
<dbReference type="InterPro" id="IPR053286">
    <property type="entry name" value="Nematode_rcpt-like_srab"/>
</dbReference>
<keyword evidence="8" id="KW-1185">Reference proteome</keyword>
<accession>A0A8S1FG80</accession>
<evidence type="ECO:0000256" key="3">
    <source>
        <dbReference type="ARBA" id="ARBA00022989"/>
    </source>
</evidence>
<name>A0A8S1FG80_9PELO</name>
<feature type="transmembrane region" description="Helical" evidence="5">
    <location>
        <begin position="208"/>
        <end position="230"/>
    </location>
</feature>
<protein>
    <recommendedName>
        <fullName evidence="6">G-protein coupled receptors family 1 profile domain-containing protein</fullName>
    </recommendedName>
</protein>
<evidence type="ECO:0000313" key="7">
    <source>
        <dbReference type="EMBL" id="CAB3411336.1"/>
    </source>
</evidence>
<evidence type="ECO:0000256" key="2">
    <source>
        <dbReference type="ARBA" id="ARBA00022692"/>
    </source>
</evidence>
<feature type="domain" description="G-protein coupled receptors family 1 profile" evidence="6">
    <location>
        <begin position="58"/>
        <end position="323"/>
    </location>
</feature>
<feature type="transmembrane region" description="Helical" evidence="5">
    <location>
        <begin position="80"/>
        <end position="105"/>
    </location>
</feature>
<dbReference type="Proteomes" id="UP000494206">
    <property type="component" value="Unassembled WGS sequence"/>
</dbReference>
<dbReference type="InterPro" id="IPR019408">
    <property type="entry name" value="7TM_GPCR_serpentine_rcpt_Srab"/>
</dbReference>
<sequence>MQARDFVRTAKKALLSHSVSIQNYTEEDCQIAYHATTNSFMQTIRFVHIFFCTIGAVSSTLFIFVLISSSSKNLHLNLRISLASLAVAALIACLQLDFIAFYHLFQTLTADNACDSMYEAQKCAIIRFPVVLSIYATLCGIIILAIERTIATLKYKTYEAHGSRVVGVVLVVAQWIICVIIAIISVLLRSDPGFVHYCTAYVSHPRTAVFSLCFMSTLEIVTLLYFMILLQSNQRRQVNEFVNKAMHSLTERYQLQENVRIMRILIPSITVHAVLGIAGLGSMLVFAILYRSADERLIVGFAPFSEVVMLVIPIYAVVFPLVAIFRNKQLRLATRKALPFLFNPTSPETSEMLVEHAPPVHNVIVSRPSRQLEKESDTHFVLLNEMWKKG</sequence>
<dbReference type="OrthoDB" id="5794765at2759"/>
<dbReference type="PANTHER" id="PTHR46561:SF11">
    <property type="entry name" value="SERPENTINE RECEPTOR CLASS ALPHA_BETA-14"/>
    <property type="match status" value="1"/>
</dbReference>
<dbReference type="Pfam" id="PF10292">
    <property type="entry name" value="7TM_GPCR_Srab"/>
    <property type="match status" value="1"/>
</dbReference>
<dbReference type="Gene3D" id="1.20.1070.10">
    <property type="entry name" value="Rhodopsin 7-helix transmembrane proteins"/>
    <property type="match status" value="1"/>
</dbReference>
<evidence type="ECO:0000259" key="6">
    <source>
        <dbReference type="PROSITE" id="PS50262"/>
    </source>
</evidence>
<dbReference type="EMBL" id="CADEPM010000013">
    <property type="protein sequence ID" value="CAB3411336.1"/>
    <property type="molecule type" value="Genomic_DNA"/>
</dbReference>
<feature type="transmembrane region" description="Helical" evidence="5">
    <location>
        <begin position="46"/>
        <end position="68"/>
    </location>
</feature>
<evidence type="ECO:0000256" key="4">
    <source>
        <dbReference type="ARBA" id="ARBA00023136"/>
    </source>
</evidence>
<keyword evidence="2 5" id="KW-0812">Transmembrane</keyword>
<reference evidence="7 8" key="1">
    <citation type="submission" date="2020-04" db="EMBL/GenBank/DDBJ databases">
        <authorList>
            <person name="Laetsch R D."/>
            <person name="Stevens L."/>
            <person name="Kumar S."/>
            <person name="Blaxter L. M."/>
        </authorList>
    </citation>
    <scope>NUCLEOTIDE SEQUENCE [LARGE SCALE GENOMIC DNA]</scope>
</reference>
<dbReference type="PROSITE" id="PS50262">
    <property type="entry name" value="G_PROTEIN_RECEP_F1_2"/>
    <property type="match status" value="1"/>
</dbReference>
<dbReference type="SUPFAM" id="SSF81321">
    <property type="entry name" value="Family A G protein-coupled receptor-like"/>
    <property type="match status" value="1"/>
</dbReference>
<dbReference type="InterPro" id="IPR017452">
    <property type="entry name" value="GPCR_Rhodpsn_7TM"/>
</dbReference>
<feature type="transmembrane region" description="Helical" evidence="5">
    <location>
        <begin position="125"/>
        <end position="146"/>
    </location>
</feature>
<keyword evidence="3 5" id="KW-1133">Transmembrane helix</keyword>
<feature type="transmembrane region" description="Helical" evidence="5">
    <location>
        <begin position="301"/>
        <end position="325"/>
    </location>
</feature>